<dbReference type="Proteomes" id="UP000621500">
    <property type="component" value="Unassembled WGS sequence"/>
</dbReference>
<evidence type="ECO:0000256" key="1">
    <source>
        <dbReference type="SAM" id="MobiDB-lite"/>
    </source>
</evidence>
<evidence type="ECO:0000313" key="5">
    <source>
        <dbReference type="Proteomes" id="UP000621500"/>
    </source>
</evidence>
<dbReference type="RefSeq" id="WP_203856388.1">
    <property type="nucleotide sequence ID" value="NZ_BAAAZQ010000005.1"/>
</dbReference>
<proteinExistence type="predicted"/>
<feature type="compositionally biased region" description="Low complexity" evidence="1">
    <location>
        <begin position="369"/>
        <end position="400"/>
    </location>
</feature>
<dbReference type="InterPro" id="IPR003399">
    <property type="entry name" value="Mce/MlaD"/>
</dbReference>
<dbReference type="PANTHER" id="PTHR33371:SF19">
    <property type="entry name" value="MCE-FAMILY PROTEIN MCE4A"/>
    <property type="match status" value="1"/>
</dbReference>
<keyword evidence="5" id="KW-1185">Reference proteome</keyword>
<protein>
    <submittedName>
        <fullName evidence="4">ABC transporter substrate-binding protein</fullName>
    </submittedName>
</protein>
<sequence length="446" mass="47324">MSMERRGSPLGRRVLGFVFVVLLGAGLSLAVLQYRKVFTPVSWVTLYTAQTGMQLSPGAEVKLRGVPIGDVREIGSDGARARLRLALDPDRIGQIPADVTARLLPKTLFGERYVALVAPADSTAGPLRAGAVIDQDRSRNGVELERVLDEALPLLQSIQPDKLASTLAALATALDGRGEQLGQTLETLDGYLTELNRELPTLTEDVRRLAAVLDSYDAALPDLLAILRDVTPTARTVADQRTQLAAFLAEATDAADVGRLFLGRHGDQVIRLGELGRPVLELLAAYAPEYPCLMQGLVGAQPLAEEVFRNGRMHVTLEVTRDNGAYQPGRDDPVYGASTGPQCRELPNPTPPAPEVRIEDGYDHGGSRPGPVKLPVGKPPAGTATTTGATPAAGNPPTMGSAGTEEEQNLLKPIIGAATDTLPVQVPDIAVLLWGPLLRGAVVNVK</sequence>
<dbReference type="EMBL" id="BONX01000007">
    <property type="protein sequence ID" value="GIG94770.1"/>
    <property type="molecule type" value="Genomic_DNA"/>
</dbReference>
<comment type="caution">
    <text evidence="4">The sequence shown here is derived from an EMBL/GenBank/DDBJ whole genome shotgun (WGS) entry which is preliminary data.</text>
</comment>
<name>A0ABQ4EJ88_9ACTN</name>
<dbReference type="InterPro" id="IPR024516">
    <property type="entry name" value="Mce_C"/>
</dbReference>
<dbReference type="PANTHER" id="PTHR33371">
    <property type="entry name" value="INTERMEMBRANE PHOSPHOLIPID TRANSPORT SYSTEM BINDING PROTEIN MLAD-RELATED"/>
    <property type="match status" value="1"/>
</dbReference>
<evidence type="ECO:0000313" key="4">
    <source>
        <dbReference type="EMBL" id="GIG94770.1"/>
    </source>
</evidence>
<reference evidence="4 5" key="1">
    <citation type="submission" date="2021-01" db="EMBL/GenBank/DDBJ databases">
        <title>Whole genome shotgun sequence of Plantactinospora mayteni NBRC 109088.</title>
        <authorList>
            <person name="Komaki H."/>
            <person name="Tamura T."/>
        </authorList>
    </citation>
    <scope>NUCLEOTIDE SEQUENCE [LARGE SCALE GENOMIC DNA]</scope>
    <source>
        <strain evidence="4 5">NBRC 109088</strain>
    </source>
</reference>
<dbReference type="Pfam" id="PF02470">
    <property type="entry name" value="MlaD"/>
    <property type="match status" value="1"/>
</dbReference>
<feature type="domain" description="Mce/MlaD" evidence="2">
    <location>
        <begin position="44"/>
        <end position="118"/>
    </location>
</feature>
<gene>
    <name evidence="4" type="ORF">Pma05_13430</name>
</gene>
<dbReference type="NCBIfam" id="TIGR00996">
    <property type="entry name" value="Mtu_fam_mce"/>
    <property type="match status" value="1"/>
</dbReference>
<feature type="domain" description="Mammalian cell entry C-terminal" evidence="3">
    <location>
        <begin position="125"/>
        <end position="341"/>
    </location>
</feature>
<feature type="compositionally biased region" description="Basic and acidic residues" evidence="1">
    <location>
        <begin position="356"/>
        <end position="366"/>
    </location>
</feature>
<evidence type="ECO:0000259" key="2">
    <source>
        <dbReference type="Pfam" id="PF02470"/>
    </source>
</evidence>
<dbReference type="Pfam" id="PF11887">
    <property type="entry name" value="Mce4_CUP1"/>
    <property type="match status" value="1"/>
</dbReference>
<accession>A0ABQ4EJ88</accession>
<dbReference type="InterPro" id="IPR052336">
    <property type="entry name" value="MlaD_Phospholipid_Transporter"/>
</dbReference>
<feature type="region of interest" description="Disordered" evidence="1">
    <location>
        <begin position="337"/>
        <end position="404"/>
    </location>
</feature>
<evidence type="ECO:0000259" key="3">
    <source>
        <dbReference type="Pfam" id="PF11887"/>
    </source>
</evidence>
<organism evidence="4 5">
    <name type="scientific">Plantactinospora mayteni</name>
    <dbReference type="NCBI Taxonomy" id="566021"/>
    <lineage>
        <taxon>Bacteria</taxon>
        <taxon>Bacillati</taxon>
        <taxon>Actinomycetota</taxon>
        <taxon>Actinomycetes</taxon>
        <taxon>Micromonosporales</taxon>
        <taxon>Micromonosporaceae</taxon>
        <taxon>Plantactinospora</taxon>
    </lineage>
</organism>
<dbReference type="InterPro" id="IPR005693">
    <property type="entry name" value="Mce"/>
</dbReference>